<sequence>MRYTNKLATIKRYYKDFNWWKNTFIWYISPLVYRKNEGFSVTSEYWDYLIILDACRFDIFKEEIKKTGLYNQGTLEYRISSGSMTAEFLLENFEKGEFKDIVYITANPFVDMLLKGKFYRIIPVWKDGWDSKLNTVHPKTVYQYTLRALEKYPEKRFIIHFMQPHFPYLTFRPPGDTGFSKHREAALAGQSQWRDKTIWDLVMDGTVPLGKVKEAYRDNLRIALKYVELLVPHLAGRIIITSDHGEAFGEKLHPLIPLKIYGHPRHVRIPALIKVPWFVISKPPKRKWSSTEEMKLKRTISALRLKGKI</sequence>
<dbReference type="OrthoDB" id="100846at2157"/>
<gene>
    <name evidence="1" type="ORF">A3L10_09620</name>
</gene>
<dbReference type="GeneID" id="33329107"/>
<dbReference type="AlphaFoldDB" id="A0A2Z2N1J9"/>
<dbReference type="Proteomes" id="UP000250085">
    <property type="component" value="Chromosome"/>
</dbReference>
<reference evidence="1 2" key="1">
    <citation type="submission" date="2016-04" db="EMBL/GenBank/DDBJ databases">
        <title>Complete genome sequence of Thermococcus radiotolerans type strain EJ2.</title>
        <authorList>
            <person name="Oger P.M."/>
        </authorList>
    </citation>
    <scope>NUCLEOTIDE SEQUENCE [LARGE SCALE GENOMIC DNA]</scope>
    <source>
        <strain evidence="1 2">EJ2</strain>
    </source>
</reference>
<dbReference type="RefSeq" id="WP_088867409.1">
    <property type="nucleotide sequence ID" value="NZ_CP015106.1"/>
</dbReference>
<dbReference type="KEGG" id="trl:A3L10_09620"/>
<name>A0A2Z2N1J9_9EURY</name>
<keyword evidence="2" id="KW-1185">Reference proteome</keyword>
<proteinExistence type="predicted"/>
<dbReference type="InterPro" id="IPR017850">
    <property type="entry name" value="Alkaline_phosphatase_core_sf"/>
</dbReference>
<organism evidence="1 2">
    <name type="scientific">Thermococcus radiotolerans</name>
    <dbReference type="NCBI Taxonomy" id="187880"/>
    <lineage>
        <taxon>Archaea</taxon>
        <taxon>Methanobacteriati</taxon>
        <taxon>Methanobacteriota</taxon>
        <taxon>Thermococci</taxon>
        <taxon>Thermococcales</taxon>
        <taxon>Thermococcaceae</taxon>
        <taxon>Thermococcus</taxon>
    </lineage>
</organism>
<dbReference type="EMBL" id="CP015106">
    <property type="protein sequence ID" value="ASJ15374.1"/>
    <property type="molecule type" value="Genomic_DNA"/>
</dbReference>
<dbReference type="Gene3D" id="3.40.720.10">
    <property type="entry name" value="Alkaline Phosphatase, subunit A"/>
    <property type="match status" value="1"/>
</dbReference>
<evidence type="ECO:0000313" key="2">
    <source>
        <dbReference type="Proteomes" id="UP000250085"/>
    </source>
</evidence>
<dbReference type="SUPFAM" id="SSF53649">
    <property type="entry name" value="Alkaline phosphatase-like"/>
    <property type="match status" value="1"/>
</dbReference>
<accession>A0A2Z2N1J9</accession>
<protein>
    <recommendedName>
        <fullName evidence="3">Sulfatase N-terminal domain-containing protein</fullName>
    </recommendedName>
</protein>
<evidence type="ECO:0008006" key="3">
    <source>
        <dbReference type="Google" id="ProtNLM"/>
    </source>
</evidence>
<evidence type="ECO:0000313" key="1">
    <source>
        <dbReference type="EMBL" id="ASJ15374.1"/>
    </source>
</evidence>